<dbReference type="Proteomes" id="UP001229025">
    <property type="component" value="Unassembled WGS sequence"/>
</dbReference>
<comment type="caution">
    <text evidence="2">The sequence shown here is derived from an EMBL/GenBank/DDBJ whole genome shotgun (WGS) entry which is preliminary data.</text>
</comment>
<organism evidence="2 3">
    <name type="scientific">Cobetia amphilecti</name>
    <dbReference type="NCBI Taxonomy" id="1055104"/>
    <lineage>
        <taxon>Bacteria</taxon>
        <taxon>Pseudomonadati</taxon>
        <taxon>Pseudomonadota</taxon>
        <taxon>Gammaproteobacteria</taxon>
        <taxon>Oceanospirillales</taxon>
        <taxon>Halomonadaceae</taxon>
        <taxon>Cobetia</taxon>
    </lineage>
</organism>
<dbReference type="InterPro" id="IPR036410">
    <property type="entry name" value="HSP_DnaJ_Cys-rich_dom_sf"/>
</dbReference>
<feature type="compositionally biased region" description="Basic and acidic residues" evidence="1">
    <location>
        <begin position="87"/>
        <end position="97"/>
    </location>
</feature>
<dbReference type="RefSeq" id="WP_284727596.1">
    <property type="nucleotide sequence ID" value="NZ_JASCSA010000025.1"/>
</dbReference>
<feature type="region of interest" description="Disordered" evidence="1">
    <location>
        <begin position="87"/>
        <end position="110"/>
    </location>
</feature>
<sequence length="110" mass="12276">MRQVSQAEWVPPDHGACPQCDGRGEYRGTFHTSPCAHCHGTGYAAPDGEALPAEDLIAMVSRRRDHWRRAHAQLLRVPGVREAVEQHKARQQAEQERQAMGYGAGRYQGD</sequence>
<accession>A0ABT6UTL2</accession>
<dbReference type="EMBL" id="JASCSA010000025">
    <property type="protein sequence ID" value="MDI5886055.1"/>
    <property type="molecule type" value="Genomic_DNA"/>
</dbReference>
<name>A0ABT6UTL2_9GAMM</name>
<gene>
    <name evidence="2" type="ORF">QLT01_17060</name>
</gene>
<reference evidence="3" key="2">
    <citation type="submission" date="2023-07" db="EMBL/GenBank/DDBJ databases">
        <title>Genome-based characterization of strain KMM 296 and proposal for reclassification of Cobetia litoralis and Cobetia pacifica, and emended description of the species Cobetia amphilecti and Cobetia marina.</title>
        <authorList>
            <person name="Balabanova L."/>
            <person name="Nedashkovskaya O."/>
        </authorList>
    </citation>
    <scope>NUCLEOTIDE SEQUENCE [LARGE SCALE GENOMIC DNA]</scope>
    <source>
        <strain evidence="3">NRIC 0815</strain>
    </source>
</reference>
<proteinExistence type="predicted"/>
<reference evidence="2 3" key="1">
    <citation type="submission" date="2023-04" db="EMBL/GenBank/DDBJ databases">
        <authorList>
            <person name="Otstavnykh N."/>
            <person name="Seitkalieva A."/>
            <person name="Bystritskaya E."/>
        </authorList>
    </citation>
    <scope>NUCLEOTIDE SEQUENCE [LARGE SCALE GENOMIC DNA]</scope>
    <source>
        <strain evidence="2 3">NRIC 0815</strain>
    </source>
</reference>
<keyword evidence="3" id="KW-1185">Reference proteome</keyword>
<evidence type="ECO:0000313" key="3">
    <source>
        <dbReference type="Proteomes" id="UP001229025"/>
    </source>
</evidence>
<dbReference type="Gene3D" id="6.20.20.10">
    <property type="match status" value="1"/>
</dbReference>
<dbReference type="SUPFAM" id="SSF57938">
    <property type="entry name" value="DnaJ/Hsp40 cysteine-rich domain"/>
    <property type="match status" value="1"/>
</dbReference>
<protein>
    <submittedName>
        <fullName evidence="2">Uncharacterized protein</fullName>
    </submittedName>
</protein>
<evidence type="ECO:0000256" key="1">
    <source>
        <dbReference type="SAM" id="MobiDB-lite"/>
    </source>
</evidence>
<evidence type="ECO:0000313" key="2">
    <source>
        <dbReference type="EMBL" id="MDI5886055.1"/>
    </source>
</evidence>